<dbReference type="PRINTS" id="PR00385">
    <property type="entry name" value="P450"/>
</dbReference>
<dbReference type="InterPro" id="IPR021109">
    <property type="entry name" value="Peptidase_aspartic_dom_sf"/>
</dbReference>
<dbReference type="InterPro" id="IPR001878">
    <property type="entry name" value="Znf_CCHC"/>
</dbReference>
<dbReference type="AlphaFoldDB" id="A0AAV3YE55"/>
<reference evidence="9 10" key="1">
    <citation type="journal article" date="2021" name="Elife">
        <title>Chloroplast acquisition without the gene transfer in kleptoplastic sea slugs, Plakobranchus ocellatus.</title>
        <authorList>
            <person name="Maeda T."/>
            <person name="Takahashi S."/>
            <person name="Yoshida T."/>
            <person name="Shimamura S."/>
            <person name="Takaki Y."/>
            <person name="Nagai Y."/>
            <person name="Toyoda A."/>
            <person name="Suzuki Y."/>
            <person name="Arimoto A."/>
            <person name="Ishii H."/>
            <person name="Satoh N."/>
            <person name="Nishiyama T."/>
            <person name="Hasebe M."/>
            <person name="Maruyama T."/>
            <person name="Minagawa J."/>
            <person name="Obokata J."/>
            <person name="Shigenobu S."/>
        </authorList>
    </citation>
    <scope>NUCLEOTIDE SEQUENCE [LARGE SCALE GENOMIC DNA]</scope>
</reference>
<dbReference type="GO" id="GO:0003676">
    <property type="term" value="F:nucleic acid binding"/>
    <property type="evidence" value="ECO:0007669"/>
    <property type="project" value="InterPro"/>
</dbReference>
<feature type="region of interest" description="Disordered" evidence="7">
    <location>
        <begin position="744"/>
        <end position="777"/>
    </location>
</feature>
<evidence type="ECO:0000256" key="2">
    <source>
        <dbReference type="ARBA" id="ARBA00022679"/>
    </source>
</evidence>
<feature type="region of interest" description="Disordered" evidence="7">
    <location>
        <begin position="126"/>
        <end position="146"/>
    </location>
</feature>
<dbReference type="SUPFAM" id="SSF48264">
    <property type="entry name" value="Cytochrome P450"/>
    <property type="match status" value="1"/>
</dbReference>
<comment type="similarity">
    <text evidence="1">Belongs to the cytochrome P450 family.</text>
</comment>
<dbReference type="GO" id="GO:0016779">
    <property type="term" value="F:nucleotidyltransferase activity"/>
    <property type="evidence" value="ECO:0007669"/>
    <property type="project" value="UniProtKB-KW"/>
</dbReference>
<dbReference type="Gene3D" id="3.10.10.10">
    <property type="entry name" value="HIV Type 1 Reverse Transcriptase, subunit A, domain 1"/>
    <property type="match status" value="1"/>
</dbReference>
<accession>A0AAV3YE55</accession>
<evidence type="ECO:0000256" key="6">
    <source>
        <dbReference type="ARBA" id="ARBA00023268"/>
    </source>
</evidence>
<dbReference type="GO" id="GO:0004519">
    <property type="term" value="F:endonuclease activity"/>
    <property type="evidence" value="ECO:0007669"/>
    <property type="project" value="UniProtKB-KW"/>
</dbReference>
<dbReference type="Gene3D" id="1.10.630.10">
    <property type="entry name" value="Cytochrome P450"/>
    <property type="match status" value="1"/>
</dbReference>
<dbReference type="GO" id="GO:0004497">
    <property type="term" value="F:monooxygenase activity"/>
    <property type="evidence" value="ECO:0007669"/>
    <property type="project" value="InterPro"/>
</dbReference>
<dbReference type="GO" id="GO:0008270">
    <property type="term" value="F:zinc ion binding"/>
    <property type="evidence" value="ECO:0007669"/>
    <property type="project" value="InterPro"/>
</dbReference>
<dbReference type="InterPro" id="IPR041577">
    <property type="entry name" value="RT_RNaseH_2"/>
</dbReference>
<dbReference type="InterPro" id="IPR000477">
    <property type="entry name" value="RT_dom"/>
</dbReference>
<evidence type="ECO:0000256" key="4">
    <source>
        <dbReference type="ARBA" id="ARBA00022722"/>
    </source>
</evidence>
<keyword evidence="5" id="KW-0378">Hydrolase</keyword>
<evidence type="ECO:0000256" key="7">
    <source>
        <dbReference type="SAM" id="MobiDB-lite"/>
    </source>
</evidence>
<dbReference type="GO" id="GO:0016705">
    <property type="term" value="F:oxidoreductase activity, acting on paired donors, with incorporation or reduction of molecular oxygen"/>
    <property type="evidence" value="ECO:0007669"/>
    <property type="project" value="InterPro"/>
</dbReference>
<evidence type="ECO:0000256" key="3">
    <source>
        <dbReference type="ARBA" id="ARBA00022695"/>
    </source>
</evidence>
<dbReference type="FunFam" id="3.10.20.370:FF:000001">
    <property type="entry name" value="Retrovirus-related Pol polyprotein from transposon 17.6-like protein"/>
    <property type="match status" value="1"/>
</dbReference>
<dbReference type="GO" id="GO:0005506">
    <property type="term" value="F:iron ion binding"/>
    <property type="evidence" value="ECO:0007669"/>
    <property type="project" value="InterPro"/>
</dbReference>
<feature type="compositionally biased region" description="Polar residues" evidence="7">
    <location>
        <begin position="768"/>
        <end position="777"/>
    </location>
</feature>
<evidence type="ECO:0000259" key="8">
    <source>
        <dbReference type="PROSITE" id="PS50878"/>
    </source>
</evidence>
<proteinExistence type="inferred from homology"/>
<sequence length="948" mass="106284">MSTFDQHLDLTPAGETVVRCHKSLPPPKPFDGTSELWPRWRARFQRFRLCSGLSNKPEDEQVGTLLYSMGDIADDILSVVRLDETKATYNETLSALDGRQAEARTEGQNVLRPRVDLVHKFNPAAAKRFSQPKQQPQPSRANPGKKCGNCGKAPLHKKEACPARSAICHSCNKKGHYSSVCRSSKVRAIQVEEEEADNFLGSVQDLGQVDAWTAELHVDGYPSTFKLDTGAAVSVVGEDFADGRDLQPSDKILRGPGNTPLHVLGVFQACLKYKNRKIREALYIIQGQQHCLLSGSACARLGLVARLHSLTSGKADFIKEFPSLFKGLGKRKDPYTIKIRPGVQPPSIYTPRKIPHPLMDKVKAEINRMLDDDVISPVEEPTEWCSGIVVVPKADRSSVRICVDLTSLNKAVHPLSSVDEDLARISGSKIFTKLDARSGFWQMPLDQQSRVLTTFLTPFGRFCMNRLPFSISSAPEIFQRRMSEILRDIDGVICHMDDILIHASNQDTHDERVRTVLQRLQQAGLTLKEKCEFSKPVIKFLGHIIDGHGIRADPQKIEAIVEFPVPTNITELQRFLGMVKQLAKFSPELASQTEPLRQLLKRDSLWSWGHPQEQSFQAVKKNLTSTPVLAHYCAVRETIIAADASNAGLGAVLLQIQPGGSRRPVSYISRSLTPAEKNYAVIEKEALAATWASERFSEYILGSTYTIETDHKPLVPLLTTKELYKMPPRIQQFRLRLMRFSPNVREQSSPGHHVSTPRTPHSPRPSLTAVSEGNSETQLRIHEEIEREIGSSRMPCVADKSRMNFLHATTLEVQRITSIVPLSLLHRCTEDCIVNGYTIPKDTMIIPHLDSVLLDENIWADPYKFKPERFLDSKGDVILSEHFIVFSLGRRICVGEALAKMELFLFLAGTFQKFKVKPINPDKLPPLTDVMGLTYPPEEFQIKFEEKA</sequence>
<keyword evidence="10" id="KW-1185">Reference proteome</keyword>
<dbReference type="Proteomes" id="UP000735302">
    <property type="component" value="Unassembled WGS sequence"/>
</dbReference>
<dbReference type="PANTHER" id="PTHR37984:SF5">
    <property type="entry name" value="PROTEIN NYNRIN-LIKE"/>
    <property type="match status" value="1"/>
</dbReference>
<evidence type="ECO:0000256" key="5">
    <source>
        <dbReference type="ARBA" id="ARBA00022759"/>
    </source>
</evidence>
<dbReference type="Pfam" id="PF17919">
    <property type="entry name" value="RT_RNaseH_2"/>
    <property type="match status" value="1"/>
</dbReference>
<comment type="caution">
    <text evidence="9">The sequence shown here is derived from an EMBL/GenBank/DDBJ whole genome shotgun (WGS) entry which is preliminary data.</text>
</comment>
<dbReference type="SMART" id="SM00343">
    <property type="entry name" value="ZnF_C2HC"/>
    <property type="match status" value="2"/>
</dbReference>
<dbReference type="SUPFAM" id="SSF50630">
    <property type="entry name" value="Acid proteases"/>
    <property type="match status" value="1"/>
</dbReference>
<dbReference type="CDD" id="cd09274">
    <property type="entry name" value="RNase_HI_RT_Ty3"/>
    <property type="match status" value="1"/>
</dbReference>
<evidence type="ECO:0000313" key="9">
    <source>
        <dbReference type="EMBL" id="GFN80553.1"/>
    </source>
</evidence>
<dbReference type="EMBL" id="BLXT01000825">
    <property type="protein sequence ID" value="GFN80553.1"/>
    <property type="molecule type" value="Genomic_DNA"/>
</dbReference>
<organism evidence="9 10">
    <name type="scientific">Plakobranchus ocellatus</name>
    <dbReference type="NCBI Taxonomy" id="259542"/>
    <lineage>
        <taxon>Eukaryota</taxon>
        <taxon>Metazoa</taxon>
        <taxon>Spiralia</taxon>
        <taxon>Lophotrochozoa</taxon>
        <taxon>Mollusca</taxon>
        <taxon>Gastropoda</taxon>
        <taxon>Heterobranchia</taxon>
        <taxon>Euthyneura</taxon>
        <taxon>Panpulmonata</taxon>
        <taxon>Sacoglossa</taxon>
        <taxon>Placobranchoidea</taxon>
        <taxon>Plakobranchidae</taxon>
        <taxon>Plakobranchus</taxon>
    </lineage>
</organism>
<dbReference type="InterPro" id="IPR043502">
    <property type="entry name" value="DNA/RNA_pol_sf"/>
</dbReference>
<evidence type="ECO:0000313" key="10">
    <source>
        <dbReference type="Proteomes" id="UP000735302"/>
    </source>
</evidence>
<keyword evidence="2" id="KW-0808">Transferase</keyword>
<feature type="domain" description="Reverse transcriptase" evidence="8">
    <location>
        <begin position="372"/>
        <end position="545"/>
    </location>
</feature>
<dbReference type="InterPro" id="IPR001128">
    <property type="entry name" value="Cyt_P450"/>
</dbReference>
<evidence type="ECO:0000256" key="1">
    <source>
        <dbReference type="ARBA" id="ARBA00010617"/>
    </source>
</evidence>
<dbReference type="Gene3D" id="3.30.70.270">
    <property type="match status" value="2"/>
</dbReference>
<protein>
    <submittedName>
        <fullName evidence="9">Pol polyprotein</fullName>
    </submittedName>
</protein>
<dbReference type="InterPro" id="IPR050951">
    <property type="entry name" value="Retrovirus_Pol_polyprotein"/>
</dbReference>
<dbReference type="Pfam" id="PF00067">
    <property type="entry name" value="p450"/>
    <property type="match status" value="1"/>
</dbReference>
<dbReference type="InterPro" id="IPR043128">
    <property type="entry name" value="Rev_trsase/Diguanyl_cyclase"/>
</dbReference>
<feature type="compositionally biased region" description="Polar residues" evidence="7">
    <location>
        <begin position="131"/>
        <end position="140"/>
    </location>
</feature>
<keyword evidence="4" id="KW-0540">Nuclease</keyword>
<dbReference type="CDD" id="cd01647">
    <property type="entry name" value="RT_LTR"/>
    <property type="match status" value="1"/>
</dbReference>
<dbReference type="GO" id="GO:0020037">
    <property type="term" value="F:heme binding"/>
    <property type="evidence" value="ECO:0007669"/>
    <property type="project" value="InterPro"/>
</dbReference>
<dbReference type="PANTHER" id="PTHR37984">
    <property type="entry name" value="PROTEIN CBG26694"/>
    <property type="match status" value="1"/>
</dbReference>
<dbReference type="Pfam" id="PF00078">
    <property type="entry name" value="RVT_1"/>
    <property type="match status" value="1"/>
</dbReference>
<keyword evidence="5" id="KW-0255">Endonuclease</keyword>
<dbReference type="FunFam" id="3.30.70.270:FF:000026">
    <property type="entry name" value="Transposon Ty3-G Gag-Pol polyprotein"/>
    <property type="match status" value="1"/>
</dbReference>
<dbReference type="SUPFAM" id="SSF56672">
    <property type="entry name" value="DNA/RNA polymerases"/>
    <property type="match status" value="1"/>
</dbReference>
<dbReference type="InterPro" id="IPR036396">
    <property type="entry name" value="Cyt_P450_sf"/>
</dbReference>
<dbReference type="Gene3D" id="4.10.60.10">
    <property type="entry name" value="Zinc finger, CCHC-type"/>
    <property type="match status" value="1"/>
</dbReference>
<dbReference type="PROSITE" id="PS00086">
    <property type="entry name" value="CYTOCHROME_P450"/>
    <property type="match status" value="1"/>
</dbReference>
<dbReference type="InterPro" id="IPR017972">
    <property type="entry name" value="Cyt_P450_CS"/>
</dbReference>
<dbReference type="PROSITE" id="PS50878">
    <property type="entry name" value="RT_POL"/>
    <property type="match status" value="1"/>
</dbReference>
<gene>
    <name evidence="9" type="ORF">PoB_000705900</name>
</gene>
<keyword evidence="3" id="KW-0548">Nucleotidyltransferase</keyword>
<name>A0AAV3YE55_9GAST</name>
<dbReference type="Gene3D" id="3.10.20.370">
    <property type="match status" value="1"/>
</dbReference>
<keyword evidence="6" id="KW-0511">Multifunctional enzyme</keyword>